<dbReference type="PROSITE" id="PS51698">
    <property type="entry name" value="U_BOX"/>
    <property type="match status" value="1"/>
</dbReference>
<dbReference type="Pfam" id="PF23568">
    <property type="entry name" value="ARM_LIN"/>
    <property type="match status" value="1"/>
</dbReference>
<dbReference type="RefSeq" id="XP_008451113.2">
    <property type="nucleotide sequence ID" value="XM_008452891.3"/>
</dbReference>
<accession>A0A1S3BQR9</accession>
<feature type="compositionally biased region" description="Low complexity" evidence="5">
    <location>
        <begin position="619"/>
        <end position="628"/>
    </location>
</feature>
<evidence type="ECO:0000256" key="4">
    <source>
        <dbReference type="ARBA" id="ARBA00022679"/>
    </source>
</evidence>
<evidence type="ECO:0000256" key="2">
    <source>
        <dbReference type="ARBA" id="ARBA00004906"/>
    </source>
</evidence>
<dbReference type="CDD" id="cd16664">
    <property type="entry name" value="RING-Ubox_PUB"/>
    <property type="match status" value="1"/>
</dbReference>
<dbReference type="GeneID" id="103492492"/>
<dbReference type="Pfam" id="PF23628">
    <property type="entry name" value="ARM_LIN_C"/>
    <property type="match status" value="1"/>
</dbReference>
<dbReference type="InterPro" id="IPR011989">
    <property type="entry name" value="ARM-like"/>
</dbReference>
<dbReference type="EC" id="2.3.2.27" evidence="3"/>
<evidence type="ECO:0000256" key="3">
    <source>
        <dbReference type="ARBA" id="ARBA00012483"/>
    </source>
</evidence>
<dbReference type="SUPFAM" id="SSF57850">
    <property type="entry name" value="RING/U-box"/>
    <property type="match status" value="1"/>
</dbReference>
<comment type="catalytic activity">
    <reaction evidence="1">
        <text>S-ubiquitinyl-[E2 ubiquitin-conjugating enzyme]-L-cysteine + [acceptor protein]-L-lysine = [E2 ubiquitin-conjugating enzyme]-L-cysteine + N(6)-ubiquitinyl-[acceptor protein]-L-lysine.</text>
        <dbReference type="EC" id="2.3.2.27"/>
    </reaction>
</comment>
<dbReference type="InterPro" id="IPR045210">
    <property type="entry name" value="RING-Ubox_PUB"/>
</dbReference>
<feature type="region of interest" description="Disordered" evidence="5">
    <location>
        <begin position="712"/>
        <end position="731"/>
    </location>
</feature>
<dbReference type="Proteomes" id="UP001652600">
    <property type="component" value="Chromosome 2"/>
</dbReference>
<dbReference type="PANTHER" id="PTHR35549:SF1">
    <property type="entry name" value="OS04G0584500 PROTEIN"/>
    <property type="match status" value="1"/>
</dbReference>
<reference evidence="8" key="2">
    <citation type="submission" date="2025-08" db="UniProtKB">
        <authorList>
            <consortium name="RefSeq"/>
        </authorList>
    </citation>
    <scope>IDENTIFICATION</scope>
    <source>
        <tissue evidence="8">Stem</tissue>
    </source>
</reference>
<sequence length="1218" mass="138480">MASSLEELLAEEGFRGRRPIRKSKGPFNSHTTSTSNNDSQDKRNLDSDLGGQVRTTMKPSLLRHSSDGDFHSRGIMKSLTEGGTFTYREKRDKKSSKQYVEGFDGKRHVNVTEQKPCLTNLAKDKTQRRHRYISEDENENFKGIYSNKVHVRHGVKSVAKEKELYKERWSGKNIDVEKRQRNSLKKNLFGRINFHHCNETAVYLPERSYDKSKTNASTRNWKNFEDDHSQTHDNFEDDHSQTHDTFEDDRSQTHDTFEDDRSQTHDTFEDDRSQTHDTFEDDHSQTQDTFVDLVSLPALDEVAVQAVVSIINGHLKYFLKDKDFRLMLRQNTFNPLNFIGVEECNSSKVVATLEQAIDVVEKAAEGFSTEKNLKKALLQLSMIAGLNTNALKDGFTFGISNSKLSACAHLYLGIIFKIQNKKRSSAKHILQVFCNLTFQARIVLFPKLWDDLFLPHLLHIKSWYDYEADSLVNAPKQSRKQKLLDKVYNETLDSGTCKYAVYYKDWLTGIEAPEPSIVVPAVSFEGVDQESPVNNSTATTLCNDFVSPNLMVSKKLYDAMFATSKNQAAPHTEIEWELENLDNCVRSSNSSNVSKHTQIYYSDTTKDLDQDTDADSMGSTTENTSSSENCKAQEWKTYNINALSEMDGSDEFCSSTTWKNNEIDFEVLHAQSNTDGNSYSRQKLAQPSHEVRYSHTLEDLGLFDPSNFSHASSSSLPIKVNPSLREPNDSYESSDEISSVFSLPKDFICPLTGQLYQDPVTLETGQSFEKTAIKAWLDQGHRTCPVTGKKLETLAIPLTNFILQRVIKNWNSNRRRNFLAFLSQRVHSSEKSMTNNKSETTIFILDQFLTAGGKVEAMENANYLIANGYLRFLIQLFESGNLEEKTRVLALLSRCIQADEQCRNQIADEISISSLVNLLHSKQVKSLESVVQLLTKLIFLKRRKDVTLFLSRLLKEDSEDTLQAILVYLRSSPPVQRPLVAVLLLHFNLVVESLQQSMYMEEALDAIIKALDASLTNQKIRESCCEAILILGGHFPLRETFGSMTLKEVGFINFCEVDSIDYKEENPEMNNKKLVEDEKQAIEEWRRKLTLSLMKSVKQPFFEIISKCLAIGSLDLVGVGLSTLTWLSFSLPRLPAPKFHPLTLSDLISLLKACLQNSMLVEHKILASTCLLNLSKIAECRLIVIAIRKEIEDPLRSIAEISQSAKHLYAIITRRENI</sequence>
<organism evidence="7 8">
    <name type="scientific">Cucumis melo</name>
    <name type="common">Muskmelon</name>
    <dbReference type="NCBI Taxonomy" id="3656"/>
    <lineage>
        <taxon>Eukaryota</taxon>
        <taxon>Viridiplantae</taxon>
        <taxon>Streptophyta</taxon>
        <taxon>Embryophyta</taxon>
        <taxon>Tracheophyta</taxon>
        <taxon>Spermatophyta</taxon>
        <taxon>Magnoliopsida</taxon>
        <taxon>eudicotyledons</taxon>
        <taxon>Gunneridae</taxon>
        <taxon>Pentapetalae</taxon>
        <taxon>rosids</taxon>
        <taxon>fabids</taxon>
        <taxon>Cucurbitales</taxon>
        <taxon>Cucurbitaceae</taxon>
        <taxon>Benincaseae</taxon>
        <taxon>Cucumis</taxon>
    </lineage>
</organism>
<dbReference type="Gene3D" id="1.25.10.10">
    <property type="entry name" value="Leucine-rich Repeat Variant"/>
    <property type="match status" value="1"/>
</dbReference>
<feature type="region of interest" description="Disordered" evidence="5">
    <location>
        <begin position="607"/>
        <end position="628"/>
    </location>
</feature>
<reference evidence="7" key="1">
    <citation type="submission" date="2025-05" db="UniProtKB">
        <authorList>
            <consortium name="RefSeq"/>
        </authorList>
    </citation>
    <scope>NUCLEOTIDE SEQUENCE [LARGE SCALE GENOMIC DNA]</scope>
</reference>
<name>A0A1S3BQR9_CUCME</name>
<dbReference type="SMART" id="SM00504">
    <property type="entry name" value="Ubox"/>
    <property type="match status" value="1"/>
</dbReference>
<keyword evidence="7" id="KW-1185">Reference proteome</keyword>
<dbReference type="InterPro" id="IPR055566">
    <property type="entry name" value="ARM_LIN"/>
</dbReference>
<evidence type="ECO:0000313" key="8">
    <source>
        <dbReference type="RefSeq" id="XP_008451113.2"/>
    </source>
</evidence>
<dbReference type="eggNOG" id="KOG0167">
    <property type="taxonomic scope" value="Eukaryota"/>
</dbReference>
<dbReference type="InterPro" id="IPR003613">
    <property type="entry name" value="Ubox_domain"/>
</dbReference>
<evidence type="ECO:0000313" key="7">
    <source>
        <dbReference type="Proteomes" id="UP001652600"/>
    </source>
</evidence>
<feature type="region of interest" description="Disordered" evidence="5">
    <location>
        <begin position="1"/>
        <end position="75"/>
    </location>
</feature>
<dbReference type="PANTHER" id="PTHR35549">
    <property type="entry name" value="OS04G0584500 PROTEIN"/>
    <property type="match status" value="1"/>
</dbReference>
<comment type="pathway">
    <text evidence="2">Protein modification; protein ubiquitination.</text>
</comment>
<proteinExistence type="predicted"/>
<dbReference type="Gene3D" id="3.30.40.10">
    <property type="entry name" value="Zinc/RING finger domain, C3HC4 (zinc finger)"/>
    <property type="match status" value="1"/>
</dbReference>
<evidence type="ECO:0000256" key="5">
    <source>
        <dbReference type="SAM" id="MobiDB-lite"/>
    </source>
</evidence>
<evidence type="ECO:0000256" key="1">
    <source>
        <dbReference type="ARBA" id="ARBA00000900"/>
    </source>
</evidence>
<dbReference type="SUPFAM" id="SSF48371">
    <property type="entry name" value="ARM repeat"/>
    <property type="match status" value="1"/>
</dbReference>
<dbReference type="InterPro" id="IPR016024">
    <property type="entry name" value="ARM-type_fold"/>
</dbReference>
<feature type="compositionally biased region" description="Low complexity" evidence="5">
    <location>
        <begin position="28"/>
        <end position="37"/>
    </location>
</feature>
<evidence type="ECO:0000259" key="6">
    <source>
        <dbReference type="PROSITE" id="PS51698"/>
    </source>
</evidence>
<dbReference type="InterPro" id="IPR056512">
    <property type="entry name" value="LIN_N"/>
</dbReference>
<protein>
    <recommendedName>
        <fullName evidence="3">RING-type E3 ubiquitin transferase</fullName>
        <ecNumber evidence="3">2.3.2.27</ecNumber>
    </recommendedName>
</protein>
<dbReference type="InterPro" id="IPR013083">
    <property type="entry name" value="Znf_RING/FYVE/PHD"/>
</dbReference>
<gene>
    <name evidence="8" type="primary">LOC103492492</name>
</gene>
<dbReference type="UniPathway" id="UPA00143"/>
<feature type="region of interest" description="Disordered" evidence="5">
    <location>
        <begin position="223"/>
        <end position="284"/>
    </location>
</feature>
<keyword evidence="4" id="KW-0808">Transferase</keyword>
<feature type="domain" description="U-box" evidence="6">
    <location>
        <begin position="742"/>
        <end position="817"/>
    </location>
</feature>
<dbReference type="Pfam" id="PF04564">
    <property type="entry name" value="U-box"/>
    <property type="match status" value="1"/>
</dbReference>